<dbReference type="Proteomes" id="UP000821866">
    <property type="component" value="Chromosome 2"/>
</dbReference>
<reference evidence="1" key="2">
    <citation type="submission" date="2021-09" db="EMBL/GenBank/DDBJ databases">
        <authorList>
            <person name="Jia N."/>
            <person name="Wang J."/>
            <person name="Shi W."/>
            <person name="Du L."/>
            <person name="Sun Y."/>
            <person name="Zhan W."/>
            <person name="Jiang J."/>
            <person name="Wang Q."/>
            <person name="Zhang B."/>
            <person name="Ji P."/>
            <person name="Sakyi L.B."/>
            <person name="Cui X."/>
            <person name="Yuan T."/>
            <person name="Jiang B."/>
            <person name="Yang W."/>
            <person name="Lam T.T.-Y."/>
            <person name="Chang Q."/>
            <person name="Ding S."/>
            <person name="Wang X."/>
            <person name="Zhu J."/>
            <person name="Ruan X."/>
            <person name="Zhao L."/>
            <person name="Wei J."/>
            <person name="Que T."/>
            <person name="Du C."/>
            <person name="Cheng J."/>
            <person name="Dai P."/>
            <person name="Han X."/>
            <person name="Huang E."/>
            <person name="Gao Y."/>
            <person name="Liu J."/>
            <person name="Shao H."/>
            <person name="Ye R."/>
            <person name="Li L."/>
            <person name="Wei W."/>
            <person name="Wang X."/>
            <person name="Wang C."/>
            <person name="Huo Q."/>
            <person name="Li W."/>
            <person name="Guo W."/>
            <person name="Chen H."/>
            <person name="Chen S."/>
            <person name="Zhou L."/>
            <person name="Zhou L."/>
            <person name="Ni X."/>
            <person name="Tian J."/>
            <person name="Zhou Y."/>
            <person name="Sheng Y."/>
            <person name="Liu T."/>
            <person name="Pan Y."/>
            <person name="Xia L."/>
            <person name="Li J."/>
            <person name="Zhao F."/>
            <person name="Cao W."/>
        </authorList>
    </citation>
    <scope>NUCLEOTIDE SEQUENCE</scope>
    <source>
        <strain evidence="1">Rmic-2018</strain>
        <tissue evidence="1">Larvae</tissue>
    </source>
</reference>
<dbReference type="AlphaFoldDB" id="A0A9J6EGH6"/>
<proteinExistence type="predicted"/>
<keyword evidence="2" id="KW-1185">Reference proteome</keyword>
<comment type="caution">
    <text evidence="1">The sequence shown here is derived from an EMBL/GenBank/DDBJ whole genome shotgun (WGS) entry which is preliminary data.</text>
</comment>
<gene>
    <name evidence="1" type="ORF">HPB51_010383</name>
</gene>
<evidence type="ECO:0000313" key="2">
    <source>
        <dbReference type="Proteomes" id="UP000821866"/>
    </source>
</evidence>
<name>A0A9J6EGH6_RHIMP</name>
<sequence length="295" mass="33889">MATPPRSFSKNKSGHILNSDSRNMIFHCYMYWRNREPERSVEDTSKFITDMLGVGERTVFRVREEVKASDFSGGKLMTALRKRPCNGDERRRNVKFDSFTLCAMRSCVHDFFRRIEILSVDKISAEFSERMELSSLRRCTVRRVLVDIGFKHEKRSRNSLLIDRDDITDWSNHYLCNVEHYRVEGRKIYLAATWVTAGHARSIMLKQSGVLLSTEGKYGNVLKFKPPMVFNQDNVDTVVSKLDTLLTKIEDECVDLRYNFATIARSLASSAESLLTASSFDSLEESSEEDLSSSS</sequence>
<dbReference type="VEuPathDB" id="VectorBase:LOC119161932"/>
<dbReference type="Gene3D" id="3.90.1150.10">
    <property type="entry name" value="Aspartate Aminotransferase, domain 1"/>
    <property type="match status" value="1"/>
</dbReference>
<dbReference type="EMBL" id="JABSTU010000004">
    <property type="protein sequence ID" value="KAH8033343.1"/>
    <property type="molecule type" value="Genomic_DNA"/>
</dbReference>
<reference evidence="1" key="1">
    <citation type="journal article" date="2020" name="Cell">
        <title>Large-Scale Comparative Analyses of Tick Genomes Elucidate Their Genetic Diversity and Vector Capacities.</title>
        <authorList>
            <consortium name="Tick Genome and Microbiome Consortium (TIGMIC)"/>
            <person name="Jia N."/>
            <person name="Wang J."/>
            <person name="Shi W."/>
            <person name="Du L."/>
            <person name="Sun Y."/>
            <person name="Zhan W."/>
            <person name="Jiang J.F."/>
            <person name="Wang Q."/>
            <person name="Zhang B."/>
            <person name="Ji P."/>
            <person name="Bell-Sakyi L."/>
            <person name="Cui X.M."/>
            <person name="Yuan T.T."/>
            <person name="Jiang B.G."/>
            <person name="Yang W.F."/>
            <person name="Lam T.T."/>
            <person name="Chang Q.C."/>
            <person name="Ding S.J."/>
            <person name="Wang X.J."/>
            <person name="Zhu J.G."/>
            <person name="Ruan X.D."/>
            <person name="Zhao L."/>
            <person name="Wei J.T."/>
            <person name="Ye R.Z."/>
            <person name="Que T.C."/>
            <person name="Du C.H."/>
            <person name="Zhou Y.H."/>
            <person name="Cheng J.X."/>
            <person name="Dai P.F."/>
            <person name="Guo W.B."/>
            <person name="Han X.H."/>
            <person name="Huang E.J."/>
            <person name="Li L.F."/>
            <person name="Wei W."/>
            <person name="Gao Y.C."/>
            <person name="Liu J.Z."/>
            <person name="Shao H.Z."/>
            <person name="Wang X."/>
            <person name="Wang C.C."/>
            <person name="Yang T.C."/>
            <person name="Huo Q.B."/>
            <person name="Li W."/>
            <person name="Chen H.Y."/>
            <person name="Chen S.E."/>
            <person name="Zhou L.G."/>
            <person name="Ni X.B."/>
            <person name="Tian J.H."/>
            <person name="Sheng Y."/>
            <person name="Liu T."/>
            <person name="Pan Y.S."/>
            <person name="Xia L.Y."/>
            <person name="Li J."/>
            <person name="Zhao F."/>
            <person name="Cao W.C."/>
        </authorList>
    </citation>
    <scope>NUCLEOTIDE SEQUENCE</scope>
    <source>
        <strain evidence="1">Rmic-2018</strain>
    </source>
</reference>
<accession>A0A9J6EGH6</accession>
<protein>
    <submittedName>
        <fullName evidence="1">Uncharacterized protein</fullName>
    </submittedName>
</protein>
<dbReference type="InterPro" id="IPR015422">
    <property type="entry name" value="PyrdxlP-dep_Trfase_small"/>
</dbReference>
<organism evidence="1 2">
    <name type="scientific">Rhipicephalus microplus</name>
    <name type="common">Cattle tick</name>
    <name type="synonym">Boophilus microplus</name>
    <dbReference type="NCBI Taxonomy" id="6941"/>
    <lineage>
        <taxon>Eukaryota</taxon>
        <taxon>Metazoa</taxon>
        <taxon>Ecdysozoa</taxon>
        <taxon>Arthropoda</taxon>
        <taxon>Chelicerata</taxon>
        <taxon>Arachnida</taxon>
        <taxon>Acari</taxon>
        <taxon>Parasitiformes</taxon>
        <taxon>Ixodida</taxon>
        <taxon>Ixodoidea</taxon>
        <taxon>Ixodidae</taxon>
        <taxon>Rhipicephalinae</taxon>
        <taxon>Rhipicephalus</taxon>
        <taxon>Boophilus</taxon>
    </lineage>
</organism>
<evidence type="ECO:0000313" key="1">
    <source>
        <dbReference type="EMBL" id="KAH8033343.1"/>
    </source>
</evidence>